<name>A0A918H079_9ACTN</name>
<dbReference type="Gene3D" id="2.30.40.10">
    <property type="entry name" value="Urease, subunit C, domain 1"/>
    <property type="match status" value="1"/>
</dbReference>
<dbReference type="InterPro" id="IPR013108">
    <property type="entry name" value="Amidohydro_3"/>
</dbReference>
<sequence length="585" mass="60782">MIGFCGGMATSLPSRAADLVFLDGTVVTVDREFTVATSLAVTGSVITAVGGRADVEPYIGPDTRVVDLKGATLLPGINDSHLHACHFGLSTPPMALDIAFPSVRSIADIAETVRAAAASAPAGQWLTGIGWDTSTLDECVAEPERLPCRADLDEAAPDHPVLLQDLSGHASWANSAALALAGIGPDTVAPPGGEILRDAQGEATGLLREGAQALVQQAVPALTPQVRADAIRSALAQLRALGITSFTEPGLGPGGEDMSGGSMGSGTLDAYRMLLAAGELTARVAVLLLPTGLSSTAEEFARVTEALVPAEDGADTRWLNVIGLKIFADGVPPNKTAWMHEPYASGGCGALAVEGADDPERIAAIREMVLTGHRHGVQLGIHVTGDRGIDTVVDALAAAAESDPRPDARHYLIHGDFLPAGAMKRLAALGYGVNMNPTLKWAVADMEEELVGAERAAYAWPYRDALDAGVTVTSSSDAPVTFPDWRQGVSTMMLRESRSGRVSGAGQRISLAEALRTYTADAAWQDFAEEWKGSLEVGKVADLCVLGGELLDADPREIPGMPVLLTVVDGRVVHDLLAQAPGDAA</sequence>
<dbReference type="PANTHER" id="PTHR22642">
    <property type="entry name" value="IMIDAZOLONEPROPIONASE"/>
    <property type="match status" value="1"/>
</dbReference>
<dbReference type="Pfam" id="PF07969">
    <property type="entry name" value="Amidohydro_3"/>
    <property type="match status" value="1"/>
</dbReference>
<dbReference type="GO" id="GO:0016810">
    <property type="term" value="F:hydrolase activity, acting on carbon-nitrogen (but not peptide) bonds"/>
    <property type="evidence" value="ECO:0007669"/>
    <property type="project" value="InterPro"/>
</dbReference>
<dbReference type="SUPFAM" id="SSF51556">
    <property type="entry name" value="Metallo-dependent hydrolases"/>
    <property type="match status" value="1"/>
</dbReference>
<evidence type="ECO:0000313" key="2">
    <source>
        <dbReference type="EMBL" id="GGT29760.1"/>
    </source>
</evidence>
<keyword evidence="3" id="KW-1185">Reference proteome</keyword>
<feature type="domain" description="Amidohydrolase 3" evidence="1">
    <location>
        <begin position="64"/>
        <end position="574"/>
    </location>
</feature>
<gene>
    <name evidence="2" type="ORF">GCM10014713_24150</name>
</gene>
<accession>A0A918H079</accession>
<dbReference type="SUPFAM" id="SSF51338">
    <property type="entry name" value="Composite domain of metallo-dependent hydrolases"/>
    <property type="match status" value="1"/>
</dbReference>
<dbReference type="InterPro" id="IPR033932">
    <property type="entry name" value="YtcJ-like"/>
</dbReference>
<evidence type="ECO:0000259" key="1">
    <source>
        <dbReference type="Pfam" id="PF07969"/>
    </source>
</evidence>
<dbReference type="InterPro" id="IPR011059">
    <property type="entry name" value="Metal-dep_hydrolase_composite"/>
</dbReference>
<dbReference type="Proteomes" id="UP000619486">
    <property type="component" value="Unassembled WGS sequence"/>
</dbReference>
<dbReference type="InterPro" id="IPR032466">
    <property type="entry name" value="Metal_Hydrolase"/>
</dbReference>
<dbReference type="AlphaFoldDB" id="A0A918H079"/>
<comment type="caution">
    <text evidence="2">The sequence shown here is derived from an EMBL/GenBank/DDBJ whole genome shotgun (WGS) entry which is preliminary data.</text>
</comment>
<dbReference type="EMBL" id="BMQQ01000007">
    <property type="protein sequence ID" value="GGT29760.1"/>
    <property type="molecule type" value="Genomic_DNA"/>
</dbReference>
<reference evidence="2" key="2">
    <citation type="submission" date="2020-09" db="EMBL/GenBank/DDBJ databases">
        <authorList>
            <person name="Sun Q."/>
            <person name="Ohkuma M."/>
        </authorList>
    </citation>
    <scope>NUCLEOTIDE SEQUENCE</scope>
    <source>
        <strain evidence="2">JCM 3172</strain>
    </source>
</reference>
<evidence type="ECO:0000313" key="3">
    <source>
        <dbReference type="Proteomes" id="UP000619486"/>
    </source>
</evidence>
<organism evidence="2 3">
    <name type="scientific">Streptomyces purpureus</name>
    <dbReference type="NCBI Taxonomy" id="1951"/>
    <lineage>
        <taxon>Bacteria</taxon>
        <taxon>Bacillati</taxon>
        <taxon>Actinomycetota</taxon>
        <taxon>Actinomycetes</taxon>
        <taxon>Kitasatosporales</taxon>
        <taxon>Streptomycetaceae</taxon>
        <taxon>Streptomyces</taxon>
    </lineage>
</organism>
<protein>
    <submittedName>
        <fullName evidence="2">Amidohydrolase</fullName>
    </submittedName>
</protein>
<dbReference type="PANTHER" id="PTHR22642:SF2">
    <property type="entry name" value="PROTEIN LONG AFTER FAR-RED 3"/>
    <property type="match status" value="1"/>
</dbReference>
<proteinExistence type="predicted"/>
<reference evidence="2" key="1">
    <citation type="journal article" date="2014" name="Int. J. Syst. Evol. Microbiol.">
        <title>Complete genome sequence of Corynebacterium casei LMG S-19264T (=DSM 44701T), isolated from a smear-ripened cheese.</title>
        <authorList>
            <consortium name="US DOE Joint Genome Institute (JGI-PGF)"/>
            <person name="Walter F."/>
            <person name="Albersmeier A."/>
            <person name="Kalinowski J."/>
            <person name="Ruckert C."/>
        </authorList>
    </citation>
    <scope>NUCLEOTIDE SEQUENCE</scope>
    <source>
        <strain evidence="2">JCM 3172</strain>
    </source>
</reference>
<dbReference type="Gene3D" id="3.20.20.140">
    <property type="entry name" value="Metal-dependent hydrolases"/>
    <property type="match status" value="1"/>
</dbReference>
<dbReference type="Gene3D" id="3.10.310.70">
    <property type="match status" value="1"/>
</dbReference>
<dbReference type="CDD" id="cd01300">
    <property type="entry name" value="YtcJ_like"/>
    <property type="match status" value="1"/>
</dbReference>